<name>T0QPE6_SAPDV</name>
<gene>
    <name evidence="1" type="ORF">SDRG_02615</name>
</gene>
<sequence length="116" mass="12578">MACTSCDALRSALVHSKTALAATTSELAALRVHTEQRLPDLGAYRLYVVHARSQVRALQAQLDAERALSDELRRELVTYKAASLAPIETRPRHDSLLSSVAALEATIASMASDHKP</sequence>
<accession>T0QPE6</accession>
<dbReference type="VEuPathDB" id="FungiDB:SDRG_02615"/>
<reference evidence="1 2" key="1">
    <citation type="submission" date="2012-04" db="EMBL/GenBank/DDBJ databases">
        <title>The Genome Sequence of Saprolegnia declina VS20.</title>
        <authorList>
            <consortium name="The Broad Institute Genome Sequencing Platform"/>
            <person name="Russ C."/>
            <person name="Nusbaum C."/>
            <person name="Tyler B."/>
            <person name="van West P."/>
            <person name="Dieguez-Uribeondo J."/>
            <person name="de Bruijn I."/>
            <person name="Tripathy S."/>
            <person name="Jiang R."/>
            <person name="Young S.K."/>
            <person name="Zeng Q."/>
            <person name="Gargeya S."/>
            <person name="Fitzgerald M."/>
            <person name="Haas B."/>
            <person name="Abouelleil A."/>
            <person name="Alvarado L."/>
            <person name="Arachchi H.M."/>
            <person name="Berlin A."/>
            <person name="Chapman S.B."/>
            <person name="Goldberg J."/>
            <person name="Griggs A."/>
            <person name="Gujja S."/>
            <person name="Hansen M."/>
            <person name="Howarth C."/>
            <person name="Imamovic A."/>
            <person name="Larimer J."/>
            <person name="McCowen C."/>
            <person name="Montmayeur A."/>
            <person name="Murphy C."/>
            <person name="Neiman D."/>
            <person name="Pearson M."/>
            <person name="Priest M."/>
            <person name="Roberts A."/>
            <person name="Saif S."/>
            <person name="Shea T."/>
            <person name="Sisk P."/>
            <person name="Sykes S."/>
            <person name="Wortman J."/>
            <person name="Nusbaum C."/>
            <person name="Birren B."/>
        </authorList>
    </citation>
    <scope>NUCLEOTIDE SEQUENCE [LARGE SCALE GENOMIC DNA]</scope>
    <source>
        <strain evidence="1 2">VS20</strain>
    </source>
</reference>
<dbReference type="EMBL" id="JH767137">
    <property type="protein sequence ID" value="EQC39959.1"/>
    <property type="molecule type" value="Genomic_DNA"/>
</dbReference>
<dbReference type="InParanoid" id="T0QPE6"/>
<keyword evidence="2" id="KW-1185">Reference proteome</keyword>
<dbReference type="AlphaFoldDB" id="T0QPE6"/>
<evidence type="ECO:0000313" key="2">
    <source>
        <dbReference type="Proteomes" id="UP000030762"/>
    </source>
</evidence>
<protein>
    <submittedName>
        <fullName evidence="1">Uncharacterized protein</fullName>
    </submittedName>
</protein>
<proteinExistence type="predicted"/>
<evidence type="ECO:0000313" key="1">
    <source>
        <dbReference type="EMBL" id="EQC39959.1"/>
    </source>
</evidence>
<organism evidence="1 2">
    <name type="scientific">Saprolegnia diclina (strain VS20)</name>
    <dbReference type="NCBI Taxonomy" id="1156394"/>
    <lineage>
        <taxon>Eukaryota</taxon>
        <taxon>Sar</taxon>
        <taxon>Stramenopiles</taxon>
        <taxon>Oomycota</taxon>
        <taxon>Saprolegniomycetes</taxon>
        <taxon>Saprolegniales</taxon>
        <taxon>Saprolegniaceae</taxon>
        <taxon>Saprolegnia</taxon>
    </lineage>
</organism>
<dbReference type="OMA" id="MACTSCD"/>
<dbReference type="RefSeq" id="XP_008606433.1">
    <property type="nucleotide sequence ID" value="XM_008608211.1"/>
</dbReference>
<dbReference type="Proteomes" id="UP000030762">
    <property type="component" value="Unassembled WGS sequence"/>
</dbReference>
<dbReference type="OrthoDB" id="10342862at2759"/>
<dbReference type="GeneID" id="19943342"/>